<dbReference type="AlphaFoldDB" id="A0A4R6IL40"/>
<evidence type="ECO:0000259" key="1">
    <source>
        <dbReference type="Pfam" id="PF13274"/>
    </source>
</evidence>
<reference evidence="2 3" key="1">
    <citation type="submission" date="2019-03" db="EMBL/GenBank/DDBJ databases">
        <title>Genomic Encyclopedia of Archaeal and Bacterial Type Strains, Phase II (KMG-II): from individual species to whole genera.</title>
        <authorList>
            <person name="Goeker M."/>
        </authorList>
    </citation>
    <scope>NUCLEOTIDE SEQUENCE [LARGE SCALE GENOMIC DNA]</scope>
    <source>
        <strain evidence="2 3">DSM 19034</strain>
    </source>
</reference>
<organism evidence="2 3">
    <name type="scientific">Pedobacter duraquae</name>
    <dbReference type="NCBI Taxonomy" id="425511"/>
    <lineage>
        <taxon>Bacteria</taxon>
        <taxon>Pseudomonadati</taxon>
        <taxon>Bacteroidota</taxon>
        <taxon>Sphingobacteriia</taxon>
        <taxon>Sphingobacteriales</taxon>
        <taxon>Sphingobacteriaceae</taxon>
        <taxon>Pedobacter</taxon>
    </lineage>
</organism>
<accession>A0A4R6IL40</accession>
<dbReference type="RefSeq" id="WP_133554396.1">
    <property type="nucleotide sequence ID" value="NZ_SNWM01000002.1"/>
</dbReference>
<keyword evidence="3" id="KW-1185">Reference proteome</keyword>
<dbReference type="InterPro" id="IPR025272">
    <property type="entry name" value="SocA_Panacea"/>
</dbReference>
<proteinExistence type="predicted"/>
<dbReference type="EMBL" id="SNWM01000002">
    <property type="protein sequence ID" value="TDO22761.1"/>
    <property type="molecule type" value="Genomic_DNA"/>
</dbReference>
<dbReference type="Pfam" id="PF13274">
    <property type="entry name" value="SocA_Panacea"/>
    <property type="match status" value="1"/>
</dbReference>
<feature type="domain" description="Antitoxin SocA-like Panacea" evidence="1">
    <location>
        <begin position="30"/>
        <end position="120"/>
    </location>
</feature>
<dbReference type="Proteomes" id="UP000295499">
    <property type="component" value="Unassembled WGS sequence"/>
</dbReference>
<gene>
    <name evidence="2" type="ORF">CLV32_1746</name>
</gene>
<name>A0A4R6IL40_9SPHI</name>
<comment type="caution">
    <text evidence="2">The sequence shown here is derived from an EMBL/GenBank/DDBJ whole genome shotgun (WGS) entry which is preliminary data.</text>
</comment>
<protein>
    <submittedName>
        <fullName evidence="2">Putative phage-associated protein</fullName>
    </submittedName>
</protein>
<dbReference type="OrthoDB" id="9799173at2"/>
<evidence type="ECO:0000313" key="2">
    <source>
        <dbReference type="EMBL" id="TDO22761.1"/>
    </source>
</evidence>
<sequence>MKVYSAIEIANALVALTDPEKGDTTSNLKVQKLLYYAQGVHLALYKQPLFKEEIISWQYGPVVPEVYGEFKQYGSGAIPYPEGFDFSIFSEEAMEVLTEVHAVYGQFSAIKLMNMTHDEPPYNNTALKSVINHEELINYFTTQLED</sequence>
<evidence type="ECO:0000313" key="3">
    <source>
        <dbReference type="Proteomes" id="UP000295499"/>
    </source>
</evidence>